<dbReference type="InterPro" id="IPR052197">
    <property type="entry name" value="ComplexI_49kDa-like"/>
</dbReference>
<evidence type="ECO:0000313" key="1">
    <source>
        <dbReference type="EMBL" id="GAI48185.1"/>
    </source>
</evidence>
<gene>
    <name evidence="1" type="ORF">S06H3_57559</name>
</gene>
<dbReference type="EMBL" id="BARV01037164">
    <property type="protein sequence ID" value="GAI48185.1"/>
    <property type="molecule type" value="Genomic_DNA"/>
</dbReference>
<dbReference type="AlphaFoldDB" id="X1QAY1"/>
<sequence length="159" mass="18454">MEEEEEMTFVVPIGPQHPALKEPEFFKFEVKGEEIVNVDIRFGYAHKGIEEALQRRDYKHDVYLVERICGICNVVHTTTYCQAVEKLAGVEPPERAKYIRVIILELERIHSHLLWFGIAAHQIGFNTLFMLAWRDRERVMDLRELISGNRVTSATNTIG</sequence>
<accession>X1QAY1</accession>
<dbReference type="PANTHER" id="PTHR43485:SF1">
    <property type="entry name" value="FORMATE HYDROGENLYASE SUBUNIT 5-RELATED"/>
    <property type="match status" value="1"/>
</dbReference>
<dbReference type="Pfam" id="PF00374">
    <property type="entry name" value="NiFeSe_Hases"/>
    <property type="match status" value="1"/>
</dbReference>
<name>X1QAY1_9ZZZZ</name>
<dbReference type="GO" id="GO:0016151">
    <property type="term" value="F:nickel cation binding"/>
    <property type="evidence" value="ECO:0007669"/>
    <property type="project" value="InterPro"/>
</dbReference>
<dbReference type="Gene3D" id="1.10.645.10">
    <property type="entry name" value="Cytochrome-c3 Hydrogenase, chain B"/>
    <property type="match status" value="1"/>
</dbReference>
<dbReference type="InterPro" id="IPR001501">
    <property type="entry name" value="Ni-dep_hyd_lsu"/>
</dbReference>
<dbReference type="SUPFAM" id="SSF56762">
    <property type="entry name" value="HydB/Nqo4-like"/>
    <property type="match status" value="1"/>
</dbReference>
<organism evidence="1">
    <name type="scientific">marine sediment metagenome</name>
    <dbReference type="NCBI Taxonomy" id="412755"/>
    <lineage>
        <taxon>unclassified sequences</taxon>
        <taxon>metagenomes</taxon>
        <taxon>ecological metagenomes</taxon>
    </lineage>
</organism>
<feature type="non-terminal residue" evidence="1">
    <location>
        <position position="159"/>
    </location>
</feature>
<protein>
    <recommendedName>
        <fullName evidence="2">NADH-quinone oxidoreductase subunit D domain-containing protein</fullName>
    </recommendedName>
</protein>
<reference evidence="1" key="1">
    <citation type="journal article" date="2014" name="Front. Microbiol.">
        <title>High frequency of phylogenetically diverse reductive dehalogenase-homologous genes in deep subseafloor sedimentary metagenomes.</title>
        <authorList>
            <person name="Kawai M."/>
            <person name="Futagami T."/>
            <person name="Toyoda A."/>
            <person name="Takaki Y."/>
            <person name="Nishi S."/>
            <person name="Hori S."/>
            <person name="Arai W."/>
            <person name="Tsubouchi T."/>
            <person name="Morono Y."/>
            <person name="Uchiyama I."/>
            <person name="Ito T."/>
            <person name="Fujiyama A."/>
            <person name="Inagaki F."/>
            <person name="Takami H."/>
        </authorList>
    </citation>
    <scope>NUCLEOTIDE SEQUENCE</scope>
    <source>
        <strain evidence="1">Expedition CK06-06</strain>
    </source>
</reference>
<proteinExistence type="predicted"/>
<dbReference type="PANTHER" id="PTHR43485">
    <property type="entry name" value="HYDROGENASE-4 COMPONENT G"/>
    <property type="match status" value="1"/>
</dbReference>
<evidence type="ECO:0008006" key="2">
    <source>
        <dbReference type="Google" id="ProtNLM"/>
    </source>
</evidence>
<comment type="caution">
    <text evidence="1">The sequence shown here is derived from an EMBL/GenBank/DDBJ whole genome shotgun (WGS) entry which is preliminary data.</text>
</comment>
<dbReference type="InterPro" id="IPR029014">
    <property type="entry name" value="NiFe-Hase_large"/>
</dbReference>